<evidence type="ECO:0000256" key="11">
    <source>
        <dbReference type="RuleBase" id="RU004253"/>
    </source>
</evidence>
<evidence type="ECO:0000256" key="2">
    <source>
        <dbReference type="ARBA" id="ARBA00022679"/>
    </source>
</evidence>
<keyword evidence="3 9" id="KW-0479">Metal-binding</keyword>
<dbReference type="CDD" id="cd00564">
    <property type="entry name" value="TMP_TenI"/>
    <property type="match status" value="1"/>
</dbReference>
<comment type="catalytic activity">
    <reaction evidence="8 9 10">
        <text>2-[(2R,5Z)-2-carboxy-4-methylthiazol-5(2H)-ylidene]ethyl phosphate + 4-amino-2-methyl-5-(diphosphooxymethyl)pyrimidine + 2 H(+) = thiamine phosphate + CO2 + diphosphate</text>
        <dbReference type="Rhea" id="RHEA:47844"/>
        <dbReference type="ChEBI" id="CHEBI:15378"/>
        <dbReference type="ChEBI" id="CHEBI:16526"/>
        <dbReference type="ChEBI" id="CHEBI:33019"/>
        <dbReference type="ChEBI" id="CHEBI:37575"/>
        <dbReference type="ChEBI" id="CHEBI:57841"/>
        <dbReference type="ChEBI" id="CHEBI:62899"/>
        <dbReference type="EC" id="2.5.1.3"/>
    </reaction>
</comment>
<dbReference type="AlphaFoldDB" id="A0A0U1QP61"/>
<dbReference type="InterPro" id="IPR013785">
    <property type="entry name" value="Aldolase_TIM"/>
</dbReference>
<evidence type="ECO:0000256" key="6">
    <source>
        <dbReference type="ARBA" id="ARBA00047334"/>
    </source>
</evidence>
<dbReference type="NCBIfam" id="TIGR00693">
    <property type="entry name" value="thiE"/>
    <property type="match status" value="1"/>
</dbReference>
<dbReference type="OrthoDB" id="9812206at2"/>
<comment type="similarity">
    <text evidence="9 10">Belongs to the thiamine-phosphate synthase family.</text>
</comment>
<evidence type="ECO:0000259" key="12">
    <source>
        <dbReference type="Pfam" id="PF02581"/>
    </source>
</evidence>
<dbReference type="STRING" id="1069536.SINU_07235"/>
<feature type="binding site" evidence="9">
    <location>
        <position position="117"/>
    </location>
    <ligand>
        <name>4-amino-2-methyl-5-(diphosphooxymethyl)pyrimidine</name>
        <dbReference type="ChEBI" id="CHEBI:57841"/>
    </ligand>
</feature>
<name>A0A0U1QP61_9BACL</name>
<evidence type="ECO:0000256" key="10">
    <source>
        <dbReference type="RuleBase" id="RU003826"/>
    </source>
</evidence>
<evidence type="ECO:0000256" key="4">
    <source>
        <dbReference type="ARBA" id="ARBA00022842"/>
    </source>
</evidence>
<evidence type="ECO:0000256" key="9">
    <source>
        <dbReference type="HAMAP-Rule" id="MF_00097"/>
    </source>
</evidence>
<comment type="catalytic activity">
    <reaction evidence="7 9 10">
        <text>2-(2-carboxy-4-methylthiazol-5-yl)ethyl phosphate + 4-amino-2-methyl-5-(diphosphooxymethyl)pyrimidine + 2 H(+) = thiamine phosphate + CO2 + diphosphate</text>
        <dbReference type="Rhea" id="RHEA:47848"/>
        <dbReference type="ChEBI" id="CHEBI:15378"/>
        <dbReference type="ChEBI" id="CHEBI:16526"/>
        <dbReference type="ChEBI" id="CHEBI:33019"/>
        <dbReference type="ChEBI" id="CHEBI:37575"/>
        <dbReference type="ChEBI" id="CHEBI:57841"/>
        <dbReference type="ChEBI" id="CHEBI:62890"/>
        <dbReference type="EC" id="2.5.1.3"/>
    </reaction>
</comment>
<keyword evidence="2 9" id="KW-0808">Transferase</keyword>
<feature type="binding site" evidence="9">
    <location>
        <begin position="195"/>
        <end position="196"/>
    </location>
    <ligand>
        <name>2-[(2R,5Z)-2-carboxy-4-methylthiazol-5(2H)-ylidene]ethyl phosphate</name>
        <dbReference type="ChEBI" id="CHEBI:62899"/>
    </ligand>
</feature>
<feature type="binding site" evidence="9">
    <location>
        <begin position="143"/>
        <end position="145"/>
    </location>
    <ligand>
        <name>2-[(2R,5Z)-2-carboxy-4-methylthiazol-5(2H)-ylidene]ethyl phosphate</name>
        <dbReference type="ChEBI" id="CHEBI:62899"/>
    </ligand>
</feature>
<dbReference type="InterPro" id="IPR022998">
    <property type="entry name" value="ThiamineP_synth_TenI"/>
</dbReference>
<evidence type="ECO:0000313" key="13">
    <source>
        <dbReference type="EMBL" id="KLI02597.1"/>
    </source>
</evidence>
<comment type="pathway">
    <text evidence="1 9 11">Cofactor biosynthesis; thiamine diphosphate biosynthesis; thiamine phosphate from 4-amino-2-methyl-5-diphosphomethylpyrimidine and 4-methyl-5-(2-phosphoethyl)-thiazole: step 1/1.</text>
</comment>
<feature type="domain" description="Thiamine phosphate synthase/TenI" evidence="12">
    <location>
        <begin position="13"/>
        <end position="198"/>
    </location>
</feature>
<dbReference type="HAMAP" id="MF_00097">
    <property type="entry name" value="TMP_synthase"/>
    <property type="match status" value="1"/>
</dbReference>
<keyword evidence="5 9" id="KW-0784">Thiamine biosynthesis</keyword>
<feature type="binding site" evidence="9">
    <location>
        <position position="79"/>
    </location>
    <ligand>
        <name>Mg(2+)</name>
        <dbReference type="ChEBI" id="CHEBI:18420"/>
    </ligand>
</feature>
<comment type="caution">
    <text evidence="13">The sequence shown here is derived from an EMBL/GenBank/DDBJ whole genome shotgun (WGS) entry which is preliminary data.</text>
</comment>
<dbReference type="PANTHER" id="PTHR20857">
    <property type="entry name" value="THIAMINE-PHOSPHATE PYROPHOSPHORYLASE"/>
    <property type="match status" value="1"/>
</dbReference>
<comment type="catalytic activity">
    <reaction evidence="6 9 10">
        <text>4-methyl-5-(2-phosphooxyethyl)-thiazole + 4-amino-2-methyl-5-(diphosphooxymethyl)pyrimidine + H(+) = thiamine phosphate + diphosphate</text>
        <dbReference type="Rhea" id="RHEA:22328"/>
        <dbReference type="ChEBI" id="CHEBI:15378"/>
        <dbReference type="ChEBI" id="CHEBI:33019"/>
        <dbReference type="ChEBI" id="CHEBI:37575"/>
        <dbReference type="ChEBI" id="CHEBI:57841"/>
        <dbReference type="ChEBI" id="CHEBI:58296"/>
        <dbReference type="EC" id="2.5.1.3"/>
    </reaction>
</comment>
<comment type="function">
    <text evidence="9">Condenses 4-methyl-5-(beta-hydroxyethyl)thiazole monophosphate (THZ-P) and 2-methyl-4-amino-5-hydroxymethyl pyrimidine pyrophosphate (HMP-PP) to form thiamine monophosphate (TMP).</text>
</comment>
<dbReference type="FunFam" id="3.20.20.70:FF:000096">
    <property type="entry name" value="Thiamine-phosphate synthase"/>
    <property type="match status" value="1"/>
</dbReference>
<keyword evidence="4 9" id="KW-0460">Magnesium</keyword>
<dbReference type="SUPFAM" id="SSF51391">
    <property type="entry name" value="Thiamin phosphate synthase"/>
    <property type="match status" value="1"/>
</dbReference>
<keyword evidence="14" id="KW-1185">Reference proteome</keyword>
<dbReference type="Pfam" id="PF02581">
    <property type="entry name" value="TMP-TENI"/>
    <property type="match status" value="1"/>
</dbReference>
<dbReference type="EMBL" id="AFVQ02000087">
    <property type="protein sequence ID" value="KLI02597.1"/>
    <property type="molecule type" value="Genomic_DNA"/>
</dbReference>
<accession>A0A0U1QP61</accession>
<comment type="cofactor">
    <cofactor evidence="9">
        <name>Mg(2+)</name>
        <dbReference type="ChEBI" id="CHEBI:18420"/>
    </cofactor>
    <text evidence="9">Binds 1 Mg(2+) ion per subunit.</text>
</comment>
<gene>
    <name evidence="9" type="primary">thiE</name>
    <name evidence="13" type="ORF">SINU_07235</name>
</gene>
<feature type="binding site" evidence="9">
    <location>
        <position position="146"/>
    </location>
    <ligand>
        <name>4-amino-2-methyl-5-(diphosphooxymethyl)pyrimidine</name>
        <dbReference type="ChEBI" id="CHEBI:57841"/>
    </ligand>
</feature>
<evidence type="ECO:0000313" key="14">
    <source>
        <dbReference type="Proteomes" id="UP000035553"/>
    </source>
</evidence>
<sequence length="218" mass="23446">MISNRDLRDVLSLYFVMGSPDAGSHAPLETIRIALQAGITCFQWREKGERALTGNERLDFAYAARQLCRDYQVPFFVDDDLALAIQLKADGIHVGQKDEQARRVRQKIGNTMWLGVSAHSTEEAEKALHDGADYIGVGPYKPTQSKSDAEAPIGDSIIRQLSDAKFPLPMVAIGGVTPDDVPDICSAGASGVAVISAISKAEDPTAAVKCFLTKLGKG</sequence>
<dbReference type="GO" id="GO:0005737">
    <property type="term" value="C:cytoplasm"/>
    <property type="evidence" value="ECO:0007669"/>
    <property type="project" value="TreeGrafter"/>
</dbReference>
<evidence type="ECO:0000256" key="7">
    <source>
        <dbReference type="ARBA" id="ARBA00047851"/>
    </source>
</evidence>
<feature type="binding site" evidence="9">
    <location>
        <begin position="43"/>
        <end position="47"/>
    </location>
    <ligand>
        <name>4-amino-2-methyl-5-(diphosphooxymethyl)pyrimidine</name>
        <dbReference type="ChEBI" id="CHEBI:57841"/>
    </ligand>
</feature>
<dbReference type="RefSeq" id="WP_010023921.1">
    <property type="nucleotide sequence ID" value="NZ_AFVQ02000087.1"/>
</dbReference>
<evidence type="ECO:0000256" key="5">
    <source>
        <dbReference type="ARBA" id="ARBA00022977"/>
    </source>
</evidence>
<dbReference type="GO" id="GO:0004789">
    <property type="term" value="F:thiamine-phosphate diphosphorylase activity"/>
    <property type="evidence" value="ECO:0007669"/>
    <property type="project" value="UniProtKB-UniRule"/>
</dbReference>
<dbReference type="GO" id="GO:0000287">
    <property type="term" value="F:magnesium ion binding"/>
    <property type="evidence" value="ECO:0007669"/>
    <property type="project" value="UniProtKB-UniRule"/>
</dbReference>
<evidence type="ECO:0000256" key="1">
    <source>
        <dbReference type="ARBA" id="ARBA00005165"/>
    </source>
</evidence>
<organism evidence="13 14">
    <name type="scientific">Sporolactobacillus inulinus CASD</name>
    <dbReference type="NCBI Taxonomy" id="1069536"/>
    <lineage>
        <taxon>Bacteria</taxon>
        <taxon>Bacillati</taxon>
        <taxon>Bacillota</taxon>
        <taxon>Bacilli</taxon>
        <taxon>Bacillales</taxon>
        <taxon>Sporolactobacillaceae</taxon>
        <taxon>Sporolactobacillus</taxon>
    </lineage>
</organism>
<feature type="binding site" evidence="9">
    <location>
        <position position="175"/>
    </location>
    <ligand>
        <name>2-[(2R,5Z)-2-carboxy-4-methylthiazol-5(2H)-ylidene]ethyl phosphate</name>
        <dbReference type="ChEBI" id="CHEBI:62899"/>
    </ligand>
</feature>
<dbReference type="EC" id="2.5.1.3" evidence="9"/>
<reference evidence="13 14" key="1">
    <citation type="journal article" date="2011" name="J. Bacteriol.">
        <title>Draft genome sequence of Sporolactobacillus inulinus strain CASD, an efficient D-lactic acid-producing bacterium with high-concentration lactate tolerance capability.</title>
        <authorList>
            <person name="Yu B."/>
            <person name="Su F."/>
            <person name="Wang L."/>
            <person name="Xu K."/>
            <person name="Zhao B."/>
            <person name="Xu P."/>
        </authorList>
    </citation>
    <scope>NUCLEOTIDE SEQUENCE [LARGE SCALE GENOMIC DNA]</scope>
    <source>
        <strain evidence="13 14">CASD</strain>
    </source>
</reference>
<dbReference type="GO" id="GO:0009228">
    <property type="term" value="P:thiamine biosynthetic process"/>
    <property type="evidence" value="ECO:0007669"/>
    <property type="project" value="UniProtKB-KW"/>
</dbReference>
<evidence type="ECO:0000256" key="8">
    <source>
        <dbReference type="ARBA" id="ARBA00047883"/>
    </source>
</evidence>
<dbReference type="Gene3D" id="3.20.20.70">
    <property type="entry name" value="Aldolase class I"/>
    <property type="match status" value="1"/>
</dbReference>
<dbReference type="InterPro" id="IPR034291">
    <property type="entry name" value="TMP_synthase"/>
</dbReference>
<evidence type="ECO:0000256" key="3">
    <source>
        <dbReference type="ARBA" id="ARBA00022723"/>
    </source>
</evidence>
<protein>
    <recommendedName>
        <fullName evidence="9">Thiamine-phosphate synthase</fullName>
        <shortName evidence="9">TP synthase</shortName>
        <shortName evidence="9">TPS</shortName>
        <ecNumber evidence="9">2.5.1.3</ecNumber>
    </recommendedName>
    <alternativeName>
        <fullName evidence="9">Thiamine-phosphate pyrophosphorylase</fullName>
        <shortName evidence="9">TMP pyrophosphorylase</shortName>
        <shortName evidence="9">TMP-PPase</shortName>
    </alternativeName>
</protein>
<dbReference type="InterPro" id="IPR036206">
    <property type="entry name" value="ThiamineP_synth_sf"/>
</dbReference>
<dbReference type="UniPathway" id="UPA00060">
    <property type="reaction ID" value="UER00141"/>
</dbReference>
<feature type="binding site" evidence="9">
    <location>
        <position position="78"/>
    </location>
    <ligand>
        <name>4-amino-2-methyl-5-(diphosphooxymethyl)pyrimidine</name>
        <dbReference type="ChEBI" id="CHEBI:57841"/>
    </ligand>
</feature>
<dbReference type="Proteomes" id="UP000035553">
    <property type="component" value="Unassembled WGS sequence"/>
</dbReference>
<proteinExistence type="inferred from homology"/>
<dbReference type="GO" id="GO:0009229">
    <property type="term" value="P:thiamine diphosphate biosynthetic process"/>
    <property type="evidence" value="ECO:0007669"/>
    <property type="project" value="UniProtKB-UniRule"/>
</dbReference>
<dbReference type="PANTHER" id="PTHR20857:SF15">
    <property type="entry name" value="THIAMINE-PHOSPHATE SYNTHASE"/>
    <property type="match status" value="1"/>
</dbReference>
<feature type="binding site" evidence="9">
    <location>
        <position position="98"/>
    </location>
    <ligand>
        <name>Mg(2+)</name>
        <dbReference type="ChEBI" id="CHEBI:18420"/>
    </ligand>
</feature>